<feature type="transmembrane region" description="Helical" evidence="1">
    <location>
        <begin position="72"/>
        <end position="94"/>
    </location>
</feature>
<feature type="transmembrane region" description="Helical" evidence="1">
    <location>
        <begin position="35"/>
        <end position="52"/>
    </location>
</feature>
<comment type="caution">
    <text evidence="3">The sequence shown here is derived from an EMBL/GenBank/DDBJ whole genome shotgun (WGS) entry which is preliminary data.</text>
</comment>
<dbReference type="InterPro" id="IPR000620">
    <property type="entry name" value="EamA_dom"/>
</dbReference>
<feature type="transmembrane region" description="Helical" evidence="1">
    <location>
        <begin position="106"/>
        <end position="123"/>
    </location>
</feature>
<name>A0A1J5PVL5_9ZZZZ</name>
<dbReference type="Pfam" id="PF00892">
    <property type="entry name" value="EamA"/>
    <property type="match status" value="2"/>
</dbReference>
<dbReference type="GO" id="GO:0016020">
    <property type="term" value="C:membrane"/>
    <property type="evidence" value="ECO:0007669"/>
    <property type="project" value="InterPro"/>
</dbReference>
<feature type="transmembrane region" description="Helical" evidence="1">
    <location>
        <begin position="186"/>
        <end position="205"/>
    </location>
</feature>
<protein>
    <submittedName>
        <fullName evidence="3">EamA-like transporter family protein</fullName>
    </submittedName>
</protein>
<feature type="domain" description="EamA" evidence="2">
    <location>
        <begin position="157"/>
        <end position="289"/>
    </location>
</feature>
<dbReference type="SUPFAM" id="SSF103481">
    <property type="entry name" value="Multidrug resistance efflux transporter EmrE"/>
    <property type="match status" value="2"/>
</dbReference>
<keyword evidence="1" id="KW-0472">Membrane</keyword>
<evidence type="ECO:0000259" key="2">
    <source>
        <dbReference type="Pfam" id="PF00892"/>
    </source>
</evidence>
<feature type="transmembrane region" description="Helical" evidence="1">
    <location>
        <begin position="248"/>
        <end position="265"/>
    </location>
</feature>
<dbReference type="EMBL" id="MLJW01003655">
    <property type="protein sequence ID" value="OIQ71596.1"/>
    <property type="molecule type" value="Genomic_DNA"/>
</dbReference>
<keyword evidence="1" id="KW-1133">Transmembrane helix</keyword>
<dbReference type="InterPro" id="IPR037185">
    <property type="entry name" value="EmrE-like"/>
</dbReference>
<evidence type="ECO:0000313" key="3">
    <source>
        <dbReference type="EMBL" id="OIQ71596.1"/>
    </source>
</evidence>
<gene>
    <name evidence="3" type="ORF">GALL_467840</name>
</gene>
<sequence length="291" mass="30439">MPFLILLAGGAVLGLVGIFVRLAGAAGVGPFAAAFWRMALATPLLLAWAWSARRAGATTPPAGGHGVLLPRWSTPALIVLAAGAFAGDLILYHLGLHWSTVANATLESNMAPVVVVFALWALTGVPPRPLFVVALLAALAGALLVIGVHWGEHRVLLGDLCASASALFYAAYQIGVQQARQRLGTLPLMAWISAGATLALLPFAWFEGDFWPHGWHAWIWLAALALLVQLGGQVVIAHAVKHLHPARASIGLLVQPATSAVYAWALLGERLGAMQLAGGALLLGGIYLARR</sequence>
<feature type="domain" description="EamA" evidence="2">
    <location>
        <begin position="4"/>
        <end position="146"/>
    </location>
</feature>
<keyword evidence="1" id="KW-0812">Transmembrane</keyword>
<feature type="transmembrane region" description="Helical" evidence="1">
    <location>
        <begin position="271"/>
        <end position="289"/>
    </location>
</feature>
<proteinExistence type="predicted"/>
<dbReference type="PANTHER" id="PTHR22911">
    <property type="entry name" value="ACYL-MALONYL CONDENSING ENZYME-RELATED"/>
    <property type="match status" value="1"/>
</dbReference>
<dbReference type="AlphaFoldDB" id="A0A1J5PVL5"/>
<accession>A0A1J5PVL5</accession>
<reference evidence="3" key="1">
    <citation type="submission" date="2016-10" db="EMBL/GenBank/DDBJ databases">
        <title>Sequence of Gallionella enrichment culture.</title>
        <authorList>
            <person name="Poehlein A."/>
            <person name="Muehling M."/>
            <person name="Daniel R."/>
        </authorList>
    </citation>
    <scope>NUCLEOTIDE SEQUENCE</scope>
</reference>
<feature type="transmembrane region" description="Helical" evidence="1">
    <location>
        <begin position="130"/>
        <end position="150"/>
    </location>
</feature>
<organism evidence="3">
    <name type="scientific">mine drainage metagenome</name>
    <dbReference type="NCBI Taxonomy" id="410659"/>
    <lineage>
        <taxon>unclassified sequences</taxon>
        <taxon>metagenomes</taxon>
        <taxon>ecological metagenomes</taxon>
    </lineage>
</organism>
<evidence type="ECO:0000256" key="1">
    <source>
        <dbReference type="SAM" id="Phobius"/>
    </source>
</evidence>
<feature type="transmembrane region" description="Helical" evidence="1">
    <location>
        <begin position="156"/>
        <end position="174"/>
    </location>
</feature>
<feature type="transmembrane region" description="Helical" evidence="1">
    <location>
        <begin position="217"/>
        <end position="236"/>
    </location>
</feature>